<evidence type="ECO:0000256" key="3">
    <source>
        <dbReference type="ARBA" id="ARBA00022741"/>
    </source>
</evidence>
<feature type="active site" evidence="7">
    <location>
        <position position="79"/>
    </location>
</feature>
<feature type="domain" description="tRNA nucleotidyltransferase/poly(A) polymerase RNA and SrmB- binding" evidence="12">
    <location>
        <begin position="216"/>
        <end position="276"/>
    </location>
</feature>
<comment type="caution">
    <text evidence="13">The sequence shown here is derived from an EMBL/GenBank/DDBJ whole genome shotgun (WGS) entry which is preliminary data.</text>
</comment>
<proteinExistence type="inferred from homology"/>
<dbReference type="InterPro" id="IPR052191">
    <property type="entry name" value="tRNA_ntf/polyA_polymerase_I"/>
</dbReference>
<evidence type="ECO:0000256" key="1">
    <source>
        <dbReference type="ARBA" id="ARBA00022664"/>
    </source>
</evidence>
<reference evidence="13 14" key="1">
    <citation type="submission" date="2018-11" db="EMBL/GenBank/DDBJ databases">
        <title>Genomic Encyclopedia of Type Strains, Phase IV (KMG-IV): sequencing the most valuable type-strain genomes for metagenomic binning, comparative biology and taxonomic classification.</title>
        <authorList>
            <person name="Goeker M."/>
        </authorList>
    </citation>
    <scope>NUCLEOTIDE SEQUENCE [LARGE SCALE GENOMIC DNA]</scope>
    <source>
        <strain evidence="13 14">DSM 21945</strain>
    </source>
</reference>
<feature type="active site" evidence="7">
    <location>
        <position position="158"/>
    </location>
</feature>
<dbReference type="InterPro" id="IPR032828">
    <property type="entry name" value="PolyA_RNA-bd"/>
</dbReference>
<evidence type="ECO:0000256" key="8">
    <source>
        <dbReference type="RuleBase" id="RU003953"/>
    </source>
</evidence>
<keyword evidence="4 7" id="KW-0067">ATP-binding</keyword>
<keyword evidence="6 7" id="KW-0804">Transcription</keyword>
<dbReference type="EC" id="2.7.7.19" evidence="7"/>
<dbReference type="OrthoDB" id="9805698at2"/>
<dbReference type="SUPFAM" id="SSF81891">
    <property type="entry name" value="Poly A polymerase C-terminal region-like"/>
    <property type="match status" value="1"/>
</dbReference>
<dbReference type="EMBL" id="RJUL01000001">
    <property type="protein sequence ID" value="ROQ30479.1"/>
    <property type="molecule type" value="Genomic_DNA"/>
</dbReference>
<dbReference type="Proteomes" id="UP000268033">
    <property type="component" value="Unassembled WGS sequence"/>
</dbReference>
<keyword evidence="2 7" id="KW-0808">Transferase</keyword>
<evidence type="ECO:0000313" key="13">
    <source>
        <dbReference type="EMBL" id="ROQ30479.1"/>
    </source>
</evidence>
<dbReference type="Pfam" id="PF01743">
    <property type="entry name" value="PolyA_pol"/>
    <property type="match status" value="1"/>
</dbReference>
<comment type="catalytic activity">
    <reaction evidence="7">
        <text>RNA(n) + ATP = RNA(n)-3'-adenine ribonucleotide + diphosphate</text>
        <dbReference type="Rhea" id="RHEA:11332"/>
        <dbReference type="Rhea" id="RHEA-COMP:14527"/>
        <dbReference type="Rhea" id="RHEA-COMP:17347"/>
        <dbReference type="ChEBI" id="CHEBI:30616"/>
        <dbReference type="ChEBI" id="CHEBI:33019"/>
        <dbReference type="ChEBI" id="CHEBI:140395"/>
        <dbReference type="ChEBI" id="CHEBI:173115"/>
        <dbReference type="EC" id="2.7.7.19"/>
    </reaction>
</comment>
<dbReference type="PANTHER" id="PTHR43051">
    <property type="entry name" value="POLYNUCLEOTIDE ADENYLYLTRANSFERASE FAMILY PROTEIN"/>
    <property type="match status" value="1"/>
</dbReference>
<comment type="function">
    <text evidence="7">Adds poly(A) tail to the 3' end of many RNAs, which usually targets these RNAs for decay. Plays a significant role in the global control of gene expression, through influencing the rate of transcript degradation, and in the general RNA quality control.</text>
</comment>
<evidence type="ECO:0000259" key="12">
    <source>
        <dbReference type="Pfam" id="PF12627"/>
    </source>
</evidence>
<feature type="domain" description="Poly A polymerase head" evidence="10">
    <location>
        <begin position="61"/>
        <end position="188"/>
    </location>
</feature>
<dbReference type="InterPro" id="IPR002646">
    <property type="entry name" value="PolA_pol_head_dom"/>
</dbReference>
<feature type="region of interest" description="Disordered" evidence="9">
    <location>
        <begin position="423"/>
        <end position="457"/>
    </location>
</feature>
<feature type="active site" evidence="7">
    <location>
        <position position="81"/>
    </location>
</feature>
<comment type="similarity">
    <text evidence="7 8">Belongs to the tRNA nucleotidyltransferase/poly(A) polymerase family.</text>
</comment>
<keyword evidence="5 7" id="KW-0694">RNA-binding</keyword>
<dbReference type="InterPro" id="IPR025866">
    <property type="entry name" value="PolyA_pol_arg_C_dom"/>
</dbReference>
<dbReference type="SUPFAM" id="SSF81301">
    <property type="entry name" value="Nucleotidyltransferase"/>
    <property type="match status" value="1"/>
</dbReference>
<dbReference type="GO" id="GO:0005524">
    <property type="term" value="F:ATP binding"/>
    <property type="evidence" value="ECO:0007669"/>
    <property type="project" value="UniProtKB-UniRule"/>
</dbReference>
<dbReference type="STRING" id="584787.GCA_001247655_01759"/>
<dbReference type="PANTHER" id="PTHR43051:SF1">
    <property type="entry name" value="POLYNUCLEOTIDE ADENYLYLTRANSFERASE FAMILY PROTEIN"/>
    <property type="match status" value="1"/>
</dbReference>
<evidence type="ECO:0000256" key="9">
    <source>
        <dbReference type="SAM" id="MobiDB-lite"/>
    </source>
</evidence>
<evidence type="ECO:0000256" key="5">
    <source>
        <dbReference type="ARBA" id="ARBA00022884"/>
    </source>
</evidence>
<dbReference type="Pfam" id="PF12627">
    <property type="entry name" value="PolyA_pol_RNAbd"/>
    <property type="match status" value="1"/>
</dbReference>
<dbReference type="FunFam" id="3.30.460.10:FF:000035">
    <property type="entry name" value="Poly(A) polymerase I"/>
    <property type="match status" value="1"/>
</dbReference>
<keyword evidence="1 7" id="KW-0507">mRNA processing</keyword>
<evidence type="ECO:0000256" key="2">
    <source>
        <dbReference type="ARBA" id="ARBA00022679"/>
    </source>
</evidence>
<keyword evidence="3 7" id="KW-0547">Nucleotide-binding</keyword>
<evidence type="ECO:0000259" key="11">
    <source>
        <dbReference type="Pfam" id="PF12626"/>
    </source>
</evidence>
<dbReference type="GO" id="GO:1990817">
    <property type="term" value="F:poly(A) RNA polymerase activity"/>
    <property type="evidence" value="ECO:0007669"/>
    <property type="project" value="UniProtKB-UniRule"/>
</dbReference>
<feature type="compositionally biased region" description="Basic residues" evidence="9">
    <location>
        <begin position="439"/>
        <end position="451"/>
    </location>
</feature>
<organism evidence="13 14">
    <name type="scientific">Gallaecimonas pentaromativorans</name>
    <dbReference type="NCBI Taxonomy" id="584787"/>
    <lineage>
        <taxon>Bacteria</taxon>
        <taxon>Pseudomonadati</taxon>
        <taxon>Pseudomonadota</taxon>
        <taxon>Gammaproteobacteria</taxon>
        <taxon>Enterobacterales</taxon>
        <taxon>Gallaecimonadaceae</taxon>
        <taxon>Gallaecimonas</taxon>
    </lineage>
</organism>
<dbReference type="InterPro" id="IPR043519">
    <property type="entry name" value="NT_sf"/>
</dbReference>
<evidence type="ECO:0000256" key="6">
    <source>
        <dbReference type="ARBA" id="ARBA00023163"/>
    </source>
</evidence>
<dbReference type="GO" id="GO:0006397">
    <property type="term" value="P:mRNA processing"/>
    <property type="evidence" value="ECO:0007669"/>
    <property type="project" value="UniProtKB-KW"/>
</dbReference>
<dbReference type="Gene3D" id="3.30.460.10">
    <property type="entry name" value="Beta Polymerase, domain 2"/>
    <property type="match status" value="1"/>
</dbReference>
<dbReference type="GO" id="GO:0043633">
    <property type="term" value="P:polyadenylation-dependent RNA catabolic process"/>
    <property type="evidence" value="ECO:0007669"/>
    <property type="project" value="InterPro"/>
</dbReference>
<protein>
    <recommendedName>
        <fullName evidence="7">Poly(A) polymerase I</fullName>
        <shortName evidence="7">PAP I</shortName>
        <ecNumber evidence="7">2.7.7.19</ecNumber>
    </recommendedName>
</protein>
<evidence type="ECO:0000256" key="7">
    <source>
        <dbReference type="HAMAP-Rule" id="MF_00957"/>
    </source>
</evidence>
<dbReference type="Gene3D" id="1.10.3090.10">
    <property type="entry name" value="cca-adding enzyme, domain 2"/>
    <property type="match status" value="1"/>
</dbReference>
<evidence type="ECO:0000313" key="14">
    <source>
        <dbReference type="Proteomes" id="UP000268033"/>
    </source>
</evidence>
<dbReference type="AlphaFoldDB" id="A0A3N1PQJ5"/>
<dbReference type="NCBIfam" id="TIGR01942">
    <property type="entry name" value="pcnB"/>
    <property type="match status" value="1"/>
</dbReference>
<dbReference type="CDD" id="cd05398">
    <property type="entry name" value="NT_ClassII-CCAase"/>
    <property type="match status" value="1"/>
</dbReference>
<accession>A0A3N1PQJ5</accession>
<keyword evidence="14" id="KW-1185">Reference proteome</keyword>
<dbReference type="GO" id="GO:0003723">
    <property type="term" value="F:RNA binding"/>
    <property type="evidence" value="ECO:0007669"/>
    <property type="project" value="UniProtKB-UniRule"/>
</dbReference>
<evidence type="ECO:0000259" key="10">
    <source>
        <dbReference type="Pfam" id="PF01743"/>
    </source>
</evidence>
<gene>
    <name evidence="7" type="primary">pcnB</name>
    <name evidence="13" type="ORF">EDC28_101165</name>
</gene>
<feature type="domain" description="Polymerase A arginine-rich C-terminal" evidence="11">
    <location>
        <begin position="331"/>
        <end position="448"/>
    </location>
</feature>
<name>A0A3N1PQJ5_9GAMM</name>
<sequence length="457" mass="52347">MCIQVNAIISRVIDFCRRVVGGKEEEVTRVIPRDDHSISRKDISDNALKVLYRLNKAGYQAYLVGGGVRDLLLGLQPKDFDIVTNARPDDIKKLFRNCRLVGRRFRLAHILFGRDIIEVATFRGSQTDDPQAARSDEGMLLRDNAYSDSVEEDALRRDFSINALYYNIADYSILDFAGGMKALENRRIDLIGDPATRYREDPVRMLRAVRFATKLGMDIAPATAAPIRELAPLLDDIPAARLFEESLKLFMAGKGLDNFQMLSEYGLLQRLFPSLVPFLDDPRAGRFIELALENTDYRVRNDLKSTPAFLFAALLWPVLDVRAQDILLESGLPTNDAYQIAMNEVLDEQCKRIAIPRRFTTTIREIWTLQTRLDKRAGRRADRLFEHPRFRAAFDFLEMRGEVEGKEIKALAQWWHQYQETDGSGRQQLVSGLFEAKGPKRRKPRKRKPRPRTQGEA</sequence>
<evidence type="ECO:0000256" key="4">
    <source>
        <dbReference type="ARBA" id="ARBA00022840"/>
    </source>
</evidence>
<dbReference type="HAMAP" id="MF_00957">
    <property type="entry name" value="PolyA_pol"/>
    <property type="match status" value="1"/>
</dbReference>
<dbReference type="InterPro" id="IPR010206">
    <property type="entry name" value="PolA_pol_I"/>
</dbReference>
<dbReference type="Pfam" id="PF12626">
    <property type="entry name" value="PolyA_pol_arg_C"/>
    <property type="match status" value="1"/>
</dbReference>